<dbReference type="PROSITE" id="PS50203">
    <property type="entry name" value="CALPAIN_CAT"/>
    <property type="match status" value="1"/>
</dbReference>
<comment type="similarity">
    <text evidence="1">Belongs to the peptidase C2 family.</text>
</comment>
<dbReference type="SMART" id="SM00547">
    <property type="entry name" value="ZnF_RBZ"/>
    <property type="match status" value="1"/>
</dbReference>
<accession>A0A814CXL9</accession>
<dbReference type="PROSITE" id="PS00139">
    <property type="entry name" value="THIOL_PROTEASE_CYS"/>
    <property type="match status" value="1"/>
</dbReference>
<keyword evidence="2" id="KW-0645">Protease</keyword>
<dbReference type="PANTHER" id="PTHR10183">
    <property type="entry name" value="CALPAIN"/>
    <property type="match status" value="1"/>
</dbReference>
<evidence type="ECO:0000256" key="6">
    <source>
        <dbReference type="ARBA" id="ARBA00022807"/>
    </source>
</evidence>
<feature type="domain" description="Calpain catalytic" evidence="11">
    <location>
        <begin position="279"/>
        <end position="573"/>
    </location>
</feature>
<evidence type="ECO:0000256" key="1">
    <source>
        <dbReference type="ARBA" id="ARBA00007623"/>
    </source>
</evidence>
<dbReference type="PANTHER" id="PTHR10183:SF382">
    <property type="entry name" value="CALPAIN-15"/>
    <property type="match status" value="1"/>
</dbReference>
<dbReference type="AlphaFoldDB" id="A0A814CXL9"/>
<evidence type="ECO:0000256" key="4">
    <source>
        <dbReference type="ARBA" id="ARBA00022771"/>
    </source>
</evidence>
<evidence type="ECO:0000256" key="7">
    <source>
        <dbReference type="ARBA" id="ARBA00022833"/>
    </source>
</evidence>
<evidence type="ECO:0000259" key="11">
    <source>
        <dbReference type="PROSITE" id="PS50203"/>
    </source>
</evidence>
<sequence>MYFILQKYTKTVYALVISGVPPILMVIFKAILSRTFDALGFIVFIGFVISAIVAIASQDPIVLLFGQALVTGVICCIFAVTLIPFYRCHHRFQLRPLVYYIYQDLAPIKRTQIGLPESLFRNRQESIKGQYSKHEDESLIPKFSDKQEVSKVYEWIYTNCPSFRRSCYVITSIWSSWFCIACIFENKPTAEVCEMCKAKKSTLQNQPLSNNVTLINSHSLINTTQTDRLILMNSTTSLNPSLTTTYMSMNIRDRRHKDEAEAERKFRTIIERCRRTNTHFVDDEFPHSPSSLGDSYSQNNFEWVRISKFCSSFRNDDPTEWTVMSSPEPSDIEQGLLGNCWLVTALSLISERPRMLQHILLTQNINDEGVYLVRLCHNGLWKTIIVDDSFPCYFDDMLLFSKARRRQLYIPLIEKACAKLFGSYSKLISGQIEEGLQLFTGAPCDHIDLENDDEPIDSDLVWAKLLSSCQANLLIGASTSRTDVNKDVYDQFKVHGNHAFSILAAHALDNDLGRFVLLRDPHAHSCYTDERVTPEVLQILRTVHKAHRSSGAFWMEWSKFLLLFSKITISTYVGSHFDIREQARFNRSPTDSISVFYFHVPQTMLINVSMLYHRRDRDSGEILTQSFILGNAVDESMQTDERNLILHSQYGPCLAWFGSLRPGLYFIIPFSISFWNKDDHEQIIDGFTLVIQSSVQIEGLLGDGSPTFLADSLIAYLMKNCKEPAQRIKQKKRIRLQYQSD</sequence>
<dbReference type="InterPro" id="IPR001300">
    <property type="entry name" value="Peptidase_C2_calpain_cat"/>
</dbReference>
<evidence type="ECO:0000256" key="5">
    <source>
        <dbReference type="ARBA" id="ARBA00022801"/>
    </source>
</evidence>
<keyword evidence="4" id="KW-0863">Zinc-finger</keyword>
<dbReference type="Proteomes" id="UP000663854">
    <property type="component" value="Unassembled WGS sequence"/>
</dbReference>
<dbReference type="PROSITE" id="PS01358">
    <property type="entry name" value="ZF_RANBP2_1"/>
    <property type="match status" value="1"/>
</dbReference>
<feature type="transmembrane region" description="Helical" evidence="10">
    <location>
        <begin position="38"/>
        <end position="56"/>
    </location>
</feature>
<evidence type="ECO:0000256" key="10">
    <source>
        <dbReference type="SAM" id="Phobius"/>
    </source>
</evidence>
<evidence type="ECO:0000313" key="13">
    <source>
        <dbReference type="Proteomes" id="UP000663854"/>
    </source>
</evidence>
<comment type="caution">
    <text evidence="9">Lacks conserved residue(s) required for the propagation of feature annotation.</text>
</comment>
<dbReference type="EMBL" id="CAJNOH010000214">
    <property type="protein sequence ID" value="CAF0948268.1"/>
    <property type="molecule type" value="Genomic_DNA"/>
</dbReference>
<name>A0A814CXL9_9BILA</name>
<comment type="caution">
    <text evidence="12">The sequence shown here is derived from an EMBL/GenBank/DDBJ whole genome shotgun (WGS) entry which is preliminary data.</text>
</comment>
<keyword evidence="7" id="KW-0862">Zinc</keyword>
<dbReference type="Gene3D" id="3.90.70.10">
    <property type="entry name" value="Cysteine proteinases"/>
    <property type="match status" value="1"/>
</dbReference>
<keyword evidence="10" id="KW-0812">Transmembrane</keyword>
<keyword evidence="3" id="KW-0479">Metal-binding</keyword>
<dbReference type="SUPFAM" id="SSF54001">
    <property type="entry name" value="Cysteine proteinases"/>
    <property type="match status" value="1"/>
</dbReference>
<dbReference type="Pfam" id="PF00648">
    <property type="entry name" value="Peptidase_C2"/>
    <property type="match status" value="1"/>
</dbReference>
<evidence type="ECO:0000256" key="9">
    <source>
        <dbReference type="PROSITE-ProRule" id="PRU00239"/>
    </source>
</evidence>
<dbReference type="GO" id="GO:0004198">
    <property type="term" value="F:calcium-dependent cysteine-type endopeptidase activity"/>
    <property type="evidence" value="ECO:0007669"/>
    <property type="project" value="InterPro"/>
</dbReference>
<dbReference type="GO" id="GO:0006508">
    <property type="term" value="P:proteolysis"/>
    <property type="evidence" value="ECO:0007669"/>
    <property type="project" value="UniProtKB-KW"/>
</dbReference>
<feature type="transmembrane region" description="Helical" evidence="10">
    <location>
        <begin position="12"/>
        <end position="32"/>
    </location>
</feature>
<dbReference type="InterPro" id="IPR036443">
    <property type="entry name" value="Znf_RanBP2_sf"/>
</dbReference>
<keyword evidence="10" id="KW-0472">Membrane</keyword>
<dbReference type="SUPFAM" id="SSF90209">
    <property type="entry name" value="Ran binding protein zinc finger-like"/>
    <property type="match status" value="1"/>
</dbReference>
<keyword evidence="5" id="KW-0378">Hydrolase</keyword>
<dbReference type="InterPro" id="IPR001876">
    <property type="entry name" value="Znf_RanBP2"/>
</dbReference>
<keyword evidence="10" id="KW-1133">Transmembrane helix</keyword>
<dbReference type="CDD" id="cd00044">
    <property type="entry name" value="CysPc"/>
    <property type="match status" value="1"/>
</dbReference>
<proteinExistence type="inferred from homology"/>
<dbReference type="GO" id="GO:0008270">
    <property type="term" value="F:zinc ion binding"/>
    <property type="evidence" value="ECO:0007669"/>
    <property type="project" value="UniProtKB-KW"/>
</dbReference>
<protein>
    <recommendedName>
        <fullName evidence="11">Calpain catalytic domain-containing protein</fullName>
    </recommendedName>
</protein>
<dbReference type="SMART" id="SM00230">
    <property type="entry name" value="CysPc"/>
    <property type="match status" value="1"/>
</dbReference>
<dbReference type="InterPro" id="IPR000169">
    <property type="entry name" value="Pept_cys_AS"/>
</dbReference>
<evidence type="ECO:0000256" key="2">
    <source>
        <dbReference type="ARBA" id="ARBA00022670"/>
    </source>
</evidence>
<organism evidence="12 13">
    <name type="scientific">Rotaria sordida</name>
    <dbReference type="NCBI Taxonomy" id="392033"/>
    <lineage>
        <taxon>Eukaryota</taxon>
        <taxon>Metazoa</taxon>
        <taxon>Spiralia</taxon>
        <taxon>Gnathifera</taxon>
        <taxon>Rotifera</taxon>
        <taxon>Eurotatoria</taxon>
        <taxon>Bdelloidea</taxon>
        <taxon>Philodinida</taxon>
        <taxon>Philodinidae</taxon>
        <taxon>Rotaria</taxon>
    </lineage>
</organism>
<evidence type="ECO:0000256" key="3">
    <source>
        <dbReference type="ARBA" id="ARBA00022723"/>
    </source>
</evidence>
<dbReference type="InterPro" id="IPR022684">
    <property type="entry name" value="Calpain_cysteine_protease"/>
</dbReference>
<dbReference type="GO" id="GO:0005737">
    <property type="term" value="C:cytoplasm"/>
    <property type="evidence" value="ECO:0007669"/>
    <property type="project" value="TreeGrafter"/>
</dbReference>
<feature type="transmembrane region" description="Helical" evidence="10">
    <location>
        <begin position="63"/>
        <end position="86"/>
    </location>
</feature>
<reference evidence="12" key="1">
    <citation type="submission" date="2021-02" db="EMBL/GenBank/DDBJ databases">
        <authorList>
            <person name="Nowell W R."/>
        </authorList>
    </citation>
    <scope>NUCLEOTIDE SEQUENCE</scope>
</reference>
<feature type="active site" evidence="8">
    <location>
        <position position="498"/>
    </location>
</feature>
<dbReference type="InterPro" id="IPR038765">
    <property type="entry name" value="Papain-like_cys_pep_sf"/>
</dbReference>
<dbReference type="PRINTS" id="PR00704">
    <property type="entry name" value="CALPAIN"/>
</dbReference>
<evidence type="ECO:0000313" key="12">
    <source>
        <dbReference type="EMBL" id="CAF0948268.1"/>
    </source>
</evidence>
<gene>
    <name evidence="12" type="ORF">PYM288_LOCUS11979</name>
</gene>
<keyword evidence="6" id="KW-0788">Thiol protease</keyword>
<feature type="active site" evidence="8">
    <location>
        <position position="340"/>
    </location>
</feature>
<evidence type="ECO:0000256" key="8">
    <source>
        <dbReference type="PIRSR" id="PIRSR622684-1"/>
    </source>
</evidence>